<dbReference type="CDD" id="cd11523">
    <property type="entry name" value="NTP-PPase"/>
    <property type="match status" value="1"/>
</dbReference>
<name>A0A3L7AIL7_9HYPH</name>
<dbReference type="Proteomes" id="UP000269692">
    <property type="component" value="Unassembled WGS sequence"/>
</dbReference>
<dbReference type="EMBL" id="RCTF01000005">
    <property type="protein sequence ID" value="RLP79560.1"/>
    <property type="molecule type" value="Genomic_DNA"/>
</dbReference>
<dbReference type="Gene3D" id="1.10.287.1080">
    <property type="entry name" value="MazG-like"/>
    <property type="match status" value="1"/>
</dbReference>
<evidence type="ECO:0000256" key="1">
    <source>
        <dbReference type="SAM" id="MobiDB-lite"/>
    </source>
</evidence>
<accession>A0A3L7AIL7</accession>
<dbReference type="RefSeq" id="WP_121622770.1">
    <property type="nucleotide sequence ID" value="NZ_JACIIW010000001.1"/>
</dbReference>
<comment type="caution">
    <text evidence="2">The sequence shown here is derived from an EMBL/GenBank/DDBJ whole genome shotgun (WGS) entry which is preliminary data.</text>
</comment>
<evidence type="ECO:0000313" key="2">
    <source>
        <dbReference type="EMBL" id="RLP79560.1"/>
    </source>
</evidence>
<keyword evidence="3" id="KW-1185">Reference proteome</keyword>
<sequence length="372" mass="40173">MTADTAEREAFEKWAYDQWQNSRPPDNAWLGWQARAALPARAPEGWTLADLHRANAARQEEWCPDQKPDLSFRGNELAGEIGEACNVIKKLERERLGWAGSRDTLEHLAEELADGIMCIDLVANAAGISGDALMAAVVQKFNATSQARGFKTMLSASPPPPEQGGEPAVKYTCTTSTAMAKMLATYKYQTPKIGSEGQPYRAPTTEPLASPAPGPDEPVVRALEWNPYRAETPFGYYLVEDQTDLPERVLNGRAPFLLSGTRLDYSRHATLKAARAAAQADYERRILSALQPAQPAPAPVAAQPQPSAWPAALAMRERCGAVLASHIEGRKAAQDKALMCGRTAEAKAQTAALNALSMALEAILALPLDGEG</sequence>
<dbReference type="OrthoDB" id="7366511at2"/>
<protein>
    <recommendedName>
        <fullName evidence="4">NTP pyrophosphohydrolase MazG putative catalytic core domain-containing protein</fullName>
    </recommendedName>
</protein>
<dbReference type="AlphaFoldDB" id="A0A3L7AIL7"/>
<organism evidence="2 3">
    <name type="scientific">Xanthobacter tagetidis</name>
    <dbReference type="NCBI Taxonomy" id="60216"/>
    <lineage>
        <taxon>Bacteria</taxon>
        <taxon>Pseudomonadati</taxon>
        <taxon>Pseudomonadota</taxon>
        <taxon>Alphaproteobacteria</taxon>
        <taxon>Hyphomicrobiales</taxon>
        <taxon>Xanthobacteraceae</taxon>
        <taxon>Xanthobacter</taxon>
    </lineage>
</organism>
<feature type="region of interest" description="Disordered" evidence="1">
    <location>
        <begin position="194"/>
        <end position="216"/>
    </location>
</feature>
<evidence type="ECO:0000313" key="3">
    <source>
        <dbReference type="Proteomes" id="UP000269692"/>
    </source>
</evidence>
<evidence type="ECO:0008006" key="4">
    <source>
        <dbReference type="Google" id="ProtNLM"/>
    </source>
</evidence>
<reference evidence="2 3" key="1">
    <citation type="submission" date="2018-10" db="EMBL/GenBank/DDBJ databases">
        <title>Xanthobacter tagetidis genome sequencing and assembly.</title>
        <authorList>
            <person name="Maclea K.S."/>
            <person name="Goen A.E."/>
            <person name="Fatima S.A."/>
        </authorList>
    </citation>
    <scope>NUCLEOTIDE SEQUENCE [LARGE SCALE GENOMIC DNA]</scope>
    <source>
        <strain evidence="2 3">ATCC 700314</strain>
    </source>
</reference>
<gene>
    <name evidence="2" type="ORF">D9R14_07810</name>
</gene>
<proteinExistence type="predicted"/>
<dbReference type="SUPFAM" id="SSF101386">
    <property type="entry name" value="all-alpha NTP pyrophosphatases"/>
    <property type="match status" value="1"/>
</dbReference>